<evidence type="ECO:0000313" key="1">
    <source>
        <dbReference type="EMBL" id="AJA42262.1"/>
    </source>
</evidence>
<evidence type="ECO:0000313" key="2">
    <source>
        <dbReference type="Proteomes" id="UP000032689"/>
    </source>
</evidence>
<accession>A0A0D3MWI4</accession>
<name>A0A0D3MWI4_9CAUD</name>
<sequence>MLTTNTFKKIKPETLYNKMKNGEIELLGITYHDKDYPIGVIPEPYIEDVTFEKGNRFEFINRLIVHDNDKPNIIRYNKALESSGLGSVKVDQIDQGVKDPGLLTDMILKGTQVSQVKAIDVENLFIEPKISEATITLAKDIKLKLYKIEEEIIDFKHEVYLLTTPKEYEGQTLLGMLSKKDKLTKVDTEKLLDFLLERRIINKEIPCVFFDDGSITYNLYNTNETGIFIVSDNTSRYSIACGQSFLSFKTNDISYSKVIKEDNRYTFEITLKNNKKLSIFF</sequence>
<keyword evidence="2" id="KW-1185">Reference proteome</keyword>
<dbReference type="RefSeq" id="YP_009214542.1">
    <property type="nucleotide sequence ID" value="NC_028962.1"/>
</dbReference>
<dbReference type="KEGG" id="vg:26640959"/>
<dbReference type="Proteomes" id="UP000032689">
    <property type="component" value="Segment"/>
</dbReference>
<dbReference type="GeneID" id="26640959"/>
<organism evidence="1 2">
    <name type="scientific">Staphylococcus phage vB_SepM_ phiIPLA-C1C</name>
    <dbReference type="NCBI Taxonomy" id="1572704"/>
    <lineage>
        <taxon>Viruses</taxon>
        <taxon>Duplodnaviria</taxon>
        <taxon>Heunggongvirae</taxon>
        <taxon>Uroviricota</taxon>
        <taxon>Caudoviricetes</taxon>
        <taxon>Herelleviridae</taxon>
        <taxon>Twortvirinae</taxon>
        <taxon>Sepunavirus</taxon>
        <taxon>Sepunavirus IPLAC1C</taxon>
    </lineage>
</organism>
<dbReference type="EMBL" id="KP027447">
    <property type="protein sequence ID" value="AJA42262.1"/>
    <property type="molecule type" value="Genomic_DNA"/>
</dbReference>
<reference evidence="1 2" key="1">
    <citation type="journal article" date="2015" name="Appl. Environ. Microbiol.">
        <title>Two Phages, phiIPLA-RODI and phiIPLA-C1C, Lyse Mono- and Dual-Species Staphylococcal Biofilms.</title>
        <authorList>
            <person name="Gutierrez D."/>
            <person name="Vandenheuvel D."/>
            <person name="Martinez B."/>
            <person name="Rodriguez A."/>
            <person name="Lavigne R."/>
            <person name="Garcia P."/>
        </authorList>
    </citation>
    <scope>NUCLEOTIDE SEQUENCE [LARGE SCALE GENOMIC DNA]</scope>
</reference>
<protein>
    <submittedName>
        <fullName evidence="1">Uncharacterized protein</fullName>
    </submittedName>
</protein>
<dbReference type="OrthoDB" id="5171at10239"/>
<proteinExistence type="predicted"/>